<dbReference type="HAMAP" id="MF_03148">
    <property type="entry name" value="HAM1_NTPase"/>
    <property type="match status" value="1"/>
</dbReference>
<comment type="cofactor">
    <cofactor evidence="13">
        <name>Mg(2+)</name>
        <dbReference type="ChEBI" id="CHEBI:18420"/>
    </cofactor>
    <cofactor evidence="13">
        <name>Mn(2+)</name>
        <dbReference type="ChEBI" id="CHEBI:29035"/>
    </cofactor>
    <text evidence="13">Binds 1 divalent metal cation per subunit; can use either Mg(2+) or Mn(2+).</text>
</comment>
<evidence type="ECO:0000256" key="9">
    <source>
        <dbReference type="ARBA" id="ARBA00054940"/>
    </source>
</evidence>
<keyword evidence="13" id="KW-0464">Manganese</keyword>
<dbReference type="InterPro" id="IPR002575">
    <property type="entry name" value="Aminoglycoside_PTrfase"/>
</dbReference>
<dbReference type="OrthoDB" id="6288734at2759"/>
<dbReference type="InterPro" id="IPR011009">
    <property type="entry name" value="Kinase-like_dom_sf"/>
</dbReference>
<name>D7FZ77_ECTSI</name>
<dbReference type="NCBIfam" id="TIGR00042">
    <property type="entry name" value="RdgB/HAM1 family non-canonical purine NTP pyrophosphatase"/>
    <property type="match status" value="1"/>
</dbReference>
<keyword evidence="18" id="KW-1185">Reference proteome</keyword>
<dbReference type="EMBL" id="FN648550">
    <property type="protein sequence ID" value="CBJ32694.1"/>
    <property type="molecule type" value="Genomic_DNA"/>
</dbReference>
<sequence>MALSPADVCLLEKEARAREDEDKRKHSRPNVSEETAGSLVTRLFGKEVSSVARLDSYDDANFKIVEAGSGETFTLKIHNGWDSQDEALIVALNHVVLYVSDRGFVVPAPVRASGGSLVSTEMLPVASATGAAGSGGEEKSEMLSVRLLKWVEGPMMKSSEVTPELMEKTGAYLGRMQVELDNFYDKSLLRGHTWDLKNTGALSGYTKYVQDPARRALAESVIEAFRSTVLTTSAHFRHGVVHGDFNDANIILTPDFQEVAGVIDFGDAAHTWVVNDVAIAMAYAMLSPLAKESGDPITAAALLLRGFSSVKALLPAESRHLRVLVACRLAASGTLGAYSRQLNPTNEYLSVHAEACWDALDLLWTRVPEEHTKALWEKAMMLASARVITELGCSTRGGSGGGAGKRGRPLEAKPVTFVTGNANKLKEVKQILGSSFPFPLDNKKVDLPELQGEPHDVSREKCRLAAEQVQGPVMVEDTGLCFNALGGLPGPYIKWFLDGTGHDGLNGILEGFQDKTAYAQCVFAFSAGPGKEVKIFDGRTAGSIVPPRGPTNFGWDPIFQPEGRDVTYAEMAKEDKNAISHRGRALGMLKGYVAANTDKIVGEMHAEGDVRGEEDREGEGETTTAAADGGEGEAAAITFFAQPGEERESVTKMASRLPSSLRVGVSAVALAELQGDTTEALVEKCNTAAAKTKGAVIVESSSLAFNALASLPGPYIAAFVGKLGAEGLLSLLEGFEDKTAVAEHRVAFSAGPGATPKVFDAKVAGKIVMPRGVSSFEGGDASASSGWHPAFLPDGSDETVGEMAEGSDQREASLPRGAAIRALEEFLLANAESVSGQIETCRAQEDP</sequence>
<dbReference type="InParanoid" id="D7FZ77"/>
<dbReference type="OMA" id="KASTRYH"/>
<comment type="subunit">
    <text evidence="13">Homodimer.</text>
</comment>
<evidence type="ECO:0000256" key="11">
    <source>
        <dbReference type="ARBA" id="ARBA00093255"/>
    </source>
</evidence>
<dbReference type="EC" id="3.6.1.66" evidence="13"/>
<keyword evidence="6 13" id="KW-0378">Hydrolase</keyword>
<evidence type="ECO:0000256" key="10">
    <source>
        <dbReference type="ARBA" id="ARBA00093218"/>
    </source>
</evidence>
<feature type="compositionally biased region" description="Basic and acidic residues" evidence="15">
    <location>
        <begin position="14"/>
        <end position="24"/>
    </location>
</feature>
<keyword evidence="8 13" id="KW-0546">Nucleotide metabolism</keyword>
<comment type="catalytic activity">
    <reaction evidence="12">
        <text>N(6)-hydroxy-dATP + H2O = N(6)-hydroxy-dAMP + diphosphate + H(+)</text>
        <dbReference type="Rhea" id="RHEA:83971"/>
        <dbReference type="ChEBI" id="CHEBI:15377"/>
        <dbReference type="ChEBI" id="CHEBI:15378"/>
        <dbReference type="ChEBI" id="CHEBI:33019"/>
        <dbReference type="ChEBI" id="CHEBI:233529"/>
        <dbReference type="ChEBI" id="CHEBI:233530"/>
    </reaction>
    <physiologicalReaction direction="left-to-right" evidence="12">
        <dbReference type="Rhea" id="RHEA:83972"/>
    </physiologicalReaction>
</comment>
<comment type="similarity">
    <text evidence="2 13 14">Belongs to the HAM1 NTPase family.</text>
</comment>
<dbReference type="PANTHER" id="PTHR11067">
    <property type="entry name" value="INOSINE TRIPHOSPHATE PYROPHOSPHATASE/HAM1 PROTEIN"/>
    <property type="match status" value="1"/>
</dbReference>
<dbReference type="Gene3D" id="3.90.1200.10">
    <property type="match status" value="1"/>
</dbReference>
<gene>
    <name evidence="17" type="ORF">Esi_0357_0003</name>
</gene>
<dbReference type="FunFam" id="3.90.950.10:FF:000003">
    <property type="entry name" value="Inosine triphosphate pyrophosphatase"/>
    <property type="match status" value="1"/>
</dbReference>
<comment type="catalytic activity">
    <reaction evidence="11">
        <text>dITP + H2O = dIMP + diphosphate + H(+)</text>
        <dbReference type="Rhea" id="RHEA:28342"/>
        <dbReference type="ChEBI" id="CHEBI:15377"/>
        <dbReference type="ChEBI" id="CHEBI:15378"/>
        <dbReference type="ChEBI" id="CHEBI:33019"/>
        <dbReference type="ChEBI" id="CHEBI:61194"/>
        <dbReference type="ChEBI" id="CHEBI:61382"/>
        <dbReference type="EC" id="3.6.1.66"/>
    </reaction>
    <physiologicalReaction direction="left-to-right" evidence="11">
        <dbReference type="Rhea" id="RHEA:28343"/>
    </physiologicalReaction>
</comment>
<dbReference type="CDD" id="cd00515">
    <property type="entry name" value="HAM1"/>
    <property type="match status" value="1"/>
</dbReference>
<evidence type="ECO:0000256" key="4">
    <source>
        <dbReference type="ARBA" id="ARBA00022723"/>
    </source>
</evidence>
<feature type="binding site" evidence="13">
    <location>
        <position position="576"/>
    </location>
    <ligand>
        <name>ITP</name>
        <dbReference type="ChEBI" id="CHEBI:61402"/>
    </ligand>
</feature>
<dbReference type="SUPFAM" id="SSF52972">
    <property type="entry name" value="ITPase-like"/>
    <property type="match status" value="2"/>
</dbReference>
<keyword evidence="4 13" id="KW-0479">Metal-binding</keyword>
<evidence type="ECO:0000256" key="15">
    <source>
        <dbReference type="SAM" id="MobiDB-lite"/>
    </source>
</evidence>
<dbReference type="InterPro" id="IPR002637">
    <property type="entry name" value="RdgB/HAM1"/>
</dbReference>
<feature type="binding site" evidence="13">
    <location>
        <begin position="553"/>
        <end position="556"/>
    </location>
    <ligand>
        <name>ITP</name>
        <dbReference type="ChEBI" id="CHEBI:61402"/>
    </ligand>
</feature>
<comment type="subcellular location">
    <subcellularLocation>
        <location evidence="1 13">Cytoplasm</location>
    </subcellularLocation>
</comment>
<feature type="binding site" evidence="13">
    <location>
        <begin position="581"/>
        <end position="582"/>
    </location>
    <ligand>
        <name>ITP</name>
        <dbReference type="ChEBI" id="CHEBI:61402"/>
    </ligand>
</feature>
<dbReference type="STRING" id="2880.D7FZ77"/>
<dbReference type="Gene3D" id="3.90.950.10">
    <property type="match status" value="2"/>
</dbReference>
<dbReference type="GO" id="GO:0046872">
    <property type="term" value="F:metal ion binding"/>
    <property type="evidence" value="ECO:0007669"/>
    <property type="project" value="UniProtKB-KW"/>
</dbReference>
<dbReference type="GO" id="GO:0035870">
    <property type="term" value="F:dITP diphosphatase activity"/>
    <property type="evidence" value="ECO:0007669"/>
    <property type="project" value="UniProtKB-UniRule"/>
</dbReference>
<dbReference type="Proteomes" id="UP000002630">
    <property type="component" value="Linkage Group LG30"/>
</dbReference>
<dbReference type="GO" id="GO:0009117">
    <property type="term" value="P:nucleotide metabolic process"/>
    <property type="evidence" value="ECO:0007669"/>
    <property type="project" value="UniProtKB-KW"/>
</dbReference>
<feature type="region of interest" description="Disordered" evidence="15">
    <location>
        <begin position="608"/>
        <end position="629"/>
    </location>
</feature>
<evidence type="ECO:0000256" key="2">
    <source>
        <dbReference type="ARBA" id="ARBA00008023"/>
    </source>
</evidence>
<protein>
    <recommendedName>
        <fullName evidence="13">Inosine triphosphate pyrophosphatase</fullName>
        <shortName evidence="13">ITPase</shortName>
        <shortName evidence="13">Inosine triphosphatase</shortName>
        <ecNumber evidence="13">3.6.1.66</ecNumber>
    </recommendedName>
    <alternativeName>
        <fullName evidence="13">Non-canonical purine NTP pyrophosphatase</fullName>
    </alternativeName>
    <alternativeName>
        <fullName evidence="13">Non-standard purine NTP pyrophosphatase</fullName>
    </alternativeName>
    <alternativeName>
        <fullName evidence="13">Nucleoside-triphosphate diphosphatase</fullName>
    </alternativeName>
    <alternativeName>
        <fullName evidence="13">Nucleoside-triphosphate pyrophosphatase</fullName>
        <shortName evidence="13">NTPase</shortName>
    </alternativeName>
    <alternativeName>
        <fullName evidence="13">XTP/dITP diphosphatase</fullName>
    </alternativeName>
</protein>
<evidence type="ECO:0000256" key="14">
    <source>
        <dbReference type="RuleBase" id="RU003781"/>
    </source>
</evidence>
<evidence type="ECO:0000256" key="3">
    <source>
        <dbReference type="ARBA" id="ARBA00022490"/>
    </source>
</evidence>
<accession>D7FZ77</accession>
<dbReference type="GO" id="GO:0009204">
    <property type="term" value="P:deoxyribonucleoside triphosphate catabolic process"/>
    <property type="evidence" value="ECO:0007669"/>
    <property type="project" value="UniProtKB-UniRule"/>
</dbReference>
<evidence type="ECO:0000259" key="16">
    <source>
        <dbReference type="Pfam" id="PF01636"/>
    </source>
</evidence>
<keyword evidence="7 13" id="KW-0460">Magnesium</keyword>
<evidence type="ECO:0000256" key="6">
    <source>
        <dbReference type="ARBA" id="ARBA00022801"/>
    </source>
</evidence>
<dbReference type="Pfam" id="PF01725">
    <property type="entry name" value="Ham1p_like"/>
    <property type="match status" value="2"/>
</dbReference>
<dbReference type="GO" id="GO:0000166">
    <property type="term" value="F:nucleotide binding"/>
    <property type="evidence" value="ECO:0007669"/>
    <property type="project" value="UniProtKB-KW"/>
</dbReference>
<dbReference type="GO" id="GO:0036220">
    <property type="term" value="F:ITP diphosphatase activity"/>
    <property type="evidence" value="ECO:0007669"/>
    <property type="project" value="UniProtKB-UniRule"/>
</dbReference>
<feature type="binding site" evidence="13">
    <location>
        <position position="477"/>
    </location>
    <ligand>
        <name>Mg(2+)</name>
        <dbReference type="ChEBI" id="CHEBI:18420"/>
    </ligand>
</feature>
<evidence type="ECO:0000313" key="17">
    <source>
        <dbReference type="EMBL" id="CBJ32694.1"/>
    </source>
</evidence>
<dbReference type="Pfam" id="PF01636">
    <property type="entry name" value="APH"/>
    <property type="match status" value="1"/>
</dbReference>
<dbReference type="AlphaFoldDB" id="D7FZ77"/>
<comment type="function">
    <text evidence="13">Pyrophosphatase that hydrolyzes non-canonical purine nucleotides such as inosine triphosphate (ITP), deoxyinosine triphosphate (dITP) or xanthosine 5'-triphosphate (XTP) to their respective monophosphate derivatives. The enzyme does not distinguish between the deoxy- and ribose forms. Probably excludes non-canonical purines from RNA and DNA precursor pools, thus preventing their incorporation into RNA and DNA and avoiding chromosomal lesions.</text>
</comment>
<evidence type="ECO:0000256" key="13">
    <source>
        <dbReference type="HAMAP-Rule" id="MF_03148"/>
    </source>
</evidence>
<dbReference type="InterPro" id="IPR027502">
    <property type="entry name" value="ITPase"/>
</dbReference>
<feature type="binding site" evidence="13">
    <location>
        <position position="449"/>
    </location>
    <ligand>
        <name>Mg(2+)</name>
        <dbReference type="ChEBI" id="CHEBI:18420"/>
    </ligand>
</feature>
<evidence type="ECO:0000256" key="8">
    <source>
        <dbReference type="ARBA" id="ARBA00023080"/>
    </source>
</evidence>
<evidence type="ECO:0000256" key="1">
    <source>
        <dbReference type="ARBA" id="ARBA00004496"/>
    </source>
</evidence>
<comment type="function">
    <text evidence="9">Pyrophosphatase that hydrolyzes the non-canonical purine nucleotides inosine triphosphate (ITP), deoxyinosine triphosphate (dITP) as well as 2'-deoxy-N-6-hydroxylaminopurine triphosphate (dHAPTP) and xanthosine 5'-triphosphate (XTP) to their respective monophosphate derivatives. The enzyme does not distinguish between the deoxy- and ribose forms. Probably excludes non-canonical purines from RNA and DNA precursor pools, thus preventing their incorporation into RNA and DNA and avoiding chromosomal lesions.</text>
</comment>
<feature type="region of interest" description="Disordered" evidence="15">
    <location>
        <begin position="787"/>
        <end position="815"/>
    </location>
</feature>
<feature type="domain" description="Aminoglycoside phosphotransferase" evidence="16">
    <location>
        <begin position="57"/>
        <end position="283"/>
    </location>
</feature>
<evidence type="ECO:0000256" key="7">
    <source>
        <dbReference type="ARBA" id="ARBA00022842"/>
    </source>
</evidence>
<feature type="binding site" evidence="13">
    <location>
        <begin position="477"/>
        <end position="478"/>
    </location>
    <ligand>
        <name>ITP</name>
        <dbReference type="ChEBI" id="CHEBI:61402"/>
    </ligand>
</feature>
<feature type="binding site" evidence="13">
    <location>
        <position position="461"/>
    </location>
    <ligand>
        <name>ITP</name>
        <dbReference type="ChEBI" id="CHEBI:61402"/>
    </ligand>
</feature>
<organism evidence="17 18">
    <name type="scientific">Ectocarpus siliculosus</name>
    <name type="common">Brown alga</name>
    <name type="synonym">Conferva siliculosa</name>
    <dbReference type="NCBI Taxonomy" id="2880"/>
    <lineage>
        <taxon>Eukaryota</taxon>
        <taxon>Sar</taxon>
        <taxon>Stramenopiles</taxon>
        <taxon>Ochrophyta</taxon>
        <taxon>PX clade</taxon>
        <taxon>Phaeophyceae</taxon>
        <taxon>Ectocarpales</taxon>
        <taxon>Ectocarpaceae</taxon>
        <taxon>Ectocarpus</taxon>
    </lineage>
</organism>
<dbReference type="GO" id="GO:0005737">
    <property type="term" value="C:cytoplasm"/>
    <property type="evidence" value="ECO:0007669"/>
    <property type="project" value="UniProtKB-SubCell"/>
</dbReference>
<dbReference type="SUPFAM" id="SSF56112">
    <property type="entry name" value="Protein kinase-like (PK-like)"/>
    <property type="match status" value="1"/>
</dbReference>
<feature type="region of interest" description="Disordered" evidence="15">
    <location>
        <begin position="14"/>
        <end position="33"/>
    </location>
</feature>
<proteinExistence type="inferred from homology"/>
<dbReference type="InterPro" id="IPR029001">
    <property type="entry name" value="ITPase-like_fam"/>
</dbReference>
<evidence type="ECO:0000256" key="5">
    <source>
        <dbReference type="ARBA" id="ARBA00022741"/>
    </source>
</evidence>
<keyword evidence="5 13" id="KW-0547">Nucleotide-binding</keyword>
<dbReference type="GO" id="GO:0036222">
    <property type="term" value="F:XTP diphosphatase activity"/>
    <property type="evidence" value="ECO:0007669"/>
    <property type="project" value="UniProtKB-UniRule"/>
</dbReference>
<evidence type="ECO:0000256" key="12">
    <source>
        <dbReference type="ARBA" id="ARBA00093271"/>
    </source>
</evidence>
<keyword evidence="3 13" id="KW-0963">Cytoplasm</keyword>
<feature type="binding site" evidence="13">
    <location>
        <begin position="419"/>
        <end position="424"/>
    </location>
    <ligand>
        <name>ITP</name>
        <dbReference type="ChEBI" id="CHEBI:61402"/>
    </ligand>
</feature>
<comment type="catalytic activity">
    <reaction evidence="13">
        <text>XTP + H2O = XMP + diphosphate + H(+)</text>
        <dbReference type="Rhea" id="RHEA:28610"/>
        <dbReference type="ChEBI" id="CHEBI:15377"/>
        <dbReference type="ChEBI" id="CHEBI:15378"/>
        <dbReference type="ChEBI" id="CHEBI:33019"/>
        <dbReference type="ChEBI" id="CHEBI:57464"/>
        <dbReference type="ChEBI" id="CHEBI:61314"/>
        <dbReference type="EC" id="3.6.1.66"/>
    </reaction>
</comment>
<evidence type="ECO:0000313" key="18">
    <source>
        <dbReference type="Proteomes" id="UP000002630"/>
    </source>
</evidence>
<reference evidence="17 18" key="1">
    <citation type="journal article" date="2010" name="Nature">
        <title>The Ectocarpus genome and the independent evolution of multicellularity in brown algae.</title>
        <authorList>
            <person name="Cock J.M."/>
            <person name="Sterck L."/>
            <person name="Rouze P."/>
            <person name="Scornet D."/>
            <person name="Allen A.E."/>
            <person name="Amoutzias G."/>
            <person name="Anthouard V."/>
            <person name="Artiguenave F."/>
            <person name="Aury J.M."/>
            <person name="Badger J.H."/>
            <person name="Beszteri B."/>
            <person name="Billiau K."/>
            <person name="Bonnet E."/>
            <person name="Bothwell J.H."/>
            <person name="Bowler C."/>
            <person name="Boyen C."/>
            <person name="Brownlee C."/>
            <person name="Carrano C.J."/>
            <person name="Charrier B."/>
            <person name="Cho G.Y."/>
            <person name="Coelho S.M."/>
            <person name="Collen J."/>
            <person name="Corre E."/>
            <person name="Da Silva C."/>
            <person name="Delage L."/>
            <person name="Delaroque N."/>
            <person name="Dittami S.M."/>
            <person name="Doulbeau S."/>
            <person name="Elias M."/>
            <person name="Farnham G."/>
            <person name="Gachon C.M."/>
            <person name="Gschloessl B."/>
            <person name="Heesch S."/>
            <person name="Jabbari K."/>
            <person name="Jubin C."/>
            <person name="Kawai H."/>
            <person name="Kimura K."/>
            <person name="Kloareg B."/>
            <person name="Kupper F.C."/>
            <person name="Lang D."/>
            <person name="Le Bail A."/>
            <person name="Leblanc C."/>
            <person name="Lerouge P."/>
            <person name="Lohr M."/>
            <person name="Lopez P.J."/>
            <person name="Martens C."/>
            <person name="Maumus F."/>
            <person name="Michel G."/>
            <person name="Miranda-Saavedra D."/>
            <person name="Morales J."/>
            <person name="Moreau H."/>
            <person name="Motomura T."/>
            <person name="Nagasato C."/>
            <person name="Napoli C.A."/>
            <person name="Nelson D.R."/>
            <person name="Nyvall-Collen P."/>
            <person name="Peters A.F."/>
            <person name="Pommier C."/>
            <person name="Potin P."/>
            <person name="Poulain J."/>
            <person name="Quesneville H."/>
            <person name="Read B."/>
            <person name="Rensing S.A."/>
            <person name="Ritter A."/>
            <person name="Rousvoal S."/>
            <person name="Samanta M."/>
            <person name="Samson G."/>
            <person name="Schroeder D.C."/>
            <person name="Segurens B."/>
            <person name="Strittmatter M."/>
            <person name="Tonon T."/>
            <person name="Tregear J.W."/>
            <person name="Valentin K."/>
            <person name="von Dassow P."/>
            <person name="Yamagishi T."/>
            <person name="Van de Peer Y."/>
            <person name="Wincker P."/>
        </authorList>
    </citation>
    <scope>NUCLEOTIDE SEQUENCE [LARGE SCALE GENOMIC DNA]</scope>
    <source>
        <strain evidence="18">Ec32 / CCAP1310/4</strain>
    </source>
</reference>
<comment type="catalytic activity">
    <reaction evidence="10">
        <text>ITP + H2O = IMP + diphosphate + H(+)</text>
        <dbReference type="Rhea" id="RHEA:29399"/>
        <dbReference type="ChEBI" id="CHEBI:15377"/>
        <dbReference type="ChEBI" id="CHEBI:15378"/>
        <dbReference type="ChEBI" id="CHEBI:33019"/>
        <dbReference type="ChEBI" id="CHEBI:58053"/>
        <dbReference type="ChEBI" id="CHEBI:61402"/>
        <dbReference type="EC" id="3.6.1.66"/>
    </reaction>
    <physiologicalReaction direction="left-to-right" evidence="10">
        <dbReference type="Rhea" id="RHEA:29400"/>
    </physiologicalReaction>
</comment>
<dbReference type="eggNOG" id="KOG3222">
    <property type="taxonomic scope" value="Eukaryota"/>
</dbReference>
<dbReference type="PANTHER" id="PTHR11067:SF9">
    <property type="entry name" value="INOSINE TRIPHOSPHATE PYROPHOSPHATASE"/>
    <property type="match status" value="1"/>
</dbReference>
<dbReference type="EMBL" id="FN649755">
    <property type="protein sequence ID" value="CBJ32694.1"/>
    <property type="molecule type" value="Genomic_DNA"/>
</dbReference>